<dbReference type="OMA" id="WGRWSAT"/>
<dbReference type="KEGG" id="dosa:Os02g0527700"/>
<reference evidence="2" key="1">
    <citation type="submission" date="2002-02" db="EMBL/GenBank/DDBJ databases">
        <title>Oryza sativa nipponbare(GA3) genomic DNA, chromosome 2, PAC clone:P0458B05.</title>
        <authorList>
            <person name="Sasaki T."/>
            <person name="Matsumoto T."/>
            <person name="Yamamoto K."/>
        </authorList>
    </citation>
    <scope>NUCLEOTIDE SEQUENCE</scope>
</reference>
<feature type="region of interest" description="Disordered" evidence="1">
    <location>
        <begin position="1"/>
        <end position="71"/>
    </location>
</feature>
<reference evidence="4" key="8">
    <citation type="submission" date="2012-08" db="EMBL/GenBank/DDBJ databases">
        <title>Oryza sativa nipponbare(GA3) genomic DNA, chromosome 2.</title>
        <authorList>
            <consortium name="IRGSP(International Rice Genome Sequencing Project)"/>
        </authorList>
    </citation>
    <scope>NUCLEOTIDE SEQUENCE</scope>
</reference>
<evidence type="ECO:0000313" key="3">
    <source>
        <dbReference type="EMBL" id="BAD25595.1"/>
    </source>
</evidence>
<evidence type="ECO:0000313" key="5">
    <source>
        <dbReference type="Proteomes" id="UP000000763"/>
    </source>
</evidence>
<reference evidence="4 5" key="3">
    <citation type="journal article" date="2005" name="Nature">
        <title>The map-based sequence of the rice genome.</title>
        <authorList>
            <consortium name="International rice genome sequencing project (IRGSP)"/>
            <person name="Matsumoto T."/>
            <person name="Wu J."/>
            <person name="Kanamori H."/>
            <person name="Katayose Y."/>
            <person name="Fujisawa M."/>
            <person name="Namiki N."/>
            <person name="Mizuno H."/>
            <person name="Yamamoto K."/>
            <person name="Antonio B.A."/>
            <person name="Baba T."/>
            <person name="Sakata K."/>
            <person name="Nagamura Y."/>
            <person name="Aoki H."/>
            <person name="Arikawa K."/>
            <person name="Arita K."/>
            <person name="Bito T."/>
            <person name="Chiden Y."/>
            <person name="Fujitsuka N."/>
            <person name="Fukunaka R."/>
            <person name="Hamada M."/>
            <person name="Harada C."/>
            <person name="Hayashi A."/>
            <person name="Hijishita S."/>
            <person name="Honda M."/>
            <person name="Hosokawa S."/>
            <person name="Ichikawa Y."/>
            <person name="Idonuma A."/>
            <person name="Iijima M."/>
            <person name="Ikeda M."/>
            <person name="Ikeno M."/>
            <person name="Ito K."/>
            <person name="Ito S."/>
            <person name="Ito T."/>
            <person name="Ito Y."/>
            <person name="Ito Y."/>
            <person name="Iwabuchi A."/>
            <person name="Kamiya K."/>
            <person name="Karasawa W."/>
            <person name="Kurita K."/>
            <person name="Katagiri S."/>
            <person name="Kikuta A."/>
            <person name="Kobayashi H."/>
            <person name="Kobayashi N."/>
            <person name="Machita K."/>
            <person name="Maehara T."/>
            <person name="Masukawa M."/>
            <person name="Mizubayashi T."/>
            <person name="Mukai Y."/>
            <person name="Nagasaki H."/>
            <person name="Nagata Y."/>
            <person name="Naito S."/>
            <person name="Nakashima M."/>
            <person name="Nakama Y."/>
            <person name="Nakamichi Y."/>
            <person name="Nakamura M."/>
            <person name="Meguro A."/>
            <person name="Negishi M."/>
            <person name="Ohta I."/>
            <person name="Ohta T."/>
            <person name="Okamoto M."/>
            <person name="Ono N."/>
            <person name="Saji S."/>
            <person name="Sakaguchi M."/>
            <person name="Sakai K."/>
            <person name="Shibata M."/>
            <person name="Shimokawa T."/>
            <person name="Song J."/>
            <person name="Takazaki Y."/>
            <person name="Terasawa K."/>
            <person name="Tsugane M."/>
            <person name="Tsuji K."/>
            <person name="Ueda S."/>
            <person name="Waki K."/>
            <person name="Yamagata H."/>
            <person name="Yamamoto M."/>
            <person name="Yamamoto S."/>
            <person name="Yamane H."/>
            <person name="Yoshiki S."/>
            <person name="Yoshihara R."/>
            <person name="Yukawa K."/>
            <person name="Zhong H."/>
            <person name="Yano M."/>
            <person name="Yuan Q."/>
            <person name="Ouyang S."/>
            <person name="Liu J."/>
            <person name="Jones K.M."/>
            <person name="Gansberger K."/>
            <person name="Moffat K."/>
            <person name="Hill J."/>
            <person name="Bera J."/>
            <person name="Fadrosh D."/>
            <person name="Jin S."/>
            <person name="Johri S."/>
            <person name="Kim M."/>
            <person name="Overton L."/>
            <person name="Reardon M."/>
            <person name="Tsitrin T."/>
            <person name="Vuong H."/>
            <person name="Weaver B."/>
            <person name="Ciecko A."/>
            <person name="Tallon L."/>
            <person name="Jackson J."/>
            <person name="Pai G."/>
            <person name="Aken S.V."/>
            <person name="Utterback T."/>
            <person name="Reidmuller S."/>
            <person name="Feldblyum T."/>
            <person name="Hsiao J."/>
            <person name="Zismann V."/>
            <person name="Iobst S."/>
            <person name="de Vazeille A.R."/>
            <person name="Buell C.R."/>
            <person name="Ying K."/>
            <person name="Li Y."/>
            <person name="Lu T."/>
            <person name="Huang Y."/>
            <person name="Zhao Q."/>
            <person name="Feng Q."/>
            <person name="Zhang L."/>
            <person name="Zhu J."/>
            <person name="Weng Q."/>
            <person name="Mu J."/>
            <person name="Lu Y."/>
            <person name="Fan D."/>
            <person name="Liu Y."/>
            <person name="Guan J."/>
            <person name="Zhang Y."/>
            <person name="Yu S."/>
            <person name="Liu X."/>
            <person name="Zhang Y."/>
            <person name="Hong G."/>
            <person name="Han B."/>
            <person name="Choisne N."/>
            <person name="Demange N."/>
            <person name="Orjeda G."/>
            <person name="Samain S."/>
            <person name="Cattolico L."/>
            <person name="Pelletier E."/>
            <person name="Couloux A."/>
            <person name="Segurens B."/>
            <person name="Wincker P."/>
            <person name="D'Hont A."/>
            <person name="Scarpelli C."/>
            <person name="Weissenbach J."/>
            <person name="Salanoubat M."/>
            <person name="Quetier F."/>
            <person name="Yu Y."/>
            <person name="Kim H.R."/>
            <person name="Rambo T."/>
            <person name="Currie J."/>
            <person name="Collura K."/>
            <person name="Luo M."/>
            <person name="Yang T."/>
            <person name="Ammiraju J.S.S."/>
            <person name="Engler F."/>
            <person name="Soderlund C."/>
            <person name="Wing R.A."/>
            <person name="Palmer L.E."/>
            <person name="de la Bastide M."/>
            <person name="Spiegel L."/>
            <person name="Nascimento L."/>
            <person name="Zutavern T."/>
            <person name="O'Shaughnessy A."/>
            <person name="Dike S."/>
            <person name="Dedhia N."/>
            <person name="Preston R."/>
            <person name="Balija V."/>
            <person name="McCombie W.R."/>
            <person name="Chow T."/>
            <person name="Chen H."/>
            <person name="Chung M."/>
            <person name="Chen C."/>
            <person name="Shaw J."/>
            <person name="Wu H."/>
            <person name="Hsiao K."/>
            <person name="Chao Y."/>
            <person name="Chu M."/>
            <person name="Cheng C."/>
            <person name="Hour A."/>
            <person name="Lee P."/>
            <person name="Lin S."/>
            <person name="Lin Y."/>
            <person name="Liou J."/>
            <person name="Liu S."/>
            <person name="Hsing Y."/>
            <person name="Raghuvanshi S."/>
            <person name="Mohanty A."/>
            <person name="Bharti A.K."/>
            <person name="Gaur A."/>
            <person name="Gupta V."/>
            <person name="Kumar D."/>
            <person name="Ravi V."/>
            <person name="Vij S."/>
            <person name="Kapur A."/>
            <person name="Khurana P."/>
            <person name="Khurana P."/>
            <person name="Khurana J.P."/>
            <person name="Tyagi A.K."/>
            <person name="Gaikwad K."/>
            <person name="Singh A."/>
            <person name="Dalal V."/>
            <person name="Srivastava S."/>
            <person name="Dixit A."/>
            <person name="Pal A.K."/>
            <person name="Ghazi I.A."/>
            <person name="Yadav M."/>
            <person name="Pandit A."/>
            <person name="Bhargava A."/>
            <person name="Sureshbabu K."/>
            <person name="Batra K."/>
            <person name="Sharma T.R."/>
            <person name="Mohapatra T."/>
            <person name="Singh N.K."/>
            <person name="Messing J."/>
            <person name="Nelson A.B."/>
            <person name="Fuks G."/>
            <person name="Kavchok S."/>
            <person name="Keizer G."/>
            <person name="Linton E."/>
            <person name="Llaca V."/>
            <person name="Song R."/>
            <person name="Tanyolac B."/>
            <person name="Young S."/>
            <person name="Ho-Il K."/>
            <person name="Hahn J.H."/>
            <person name="Sangsakoo G."/>
            <person name="Vanavichit A."/>
            <person name="de Mattos Luiz.A.T."/>
            <person name="Zimmer P.D."/>
            <person name="Malone G."/>
            <person name="Dellagostin O."/>
            <person name="de Oliveira A.C."/>
            <person name="Bevan M."/>
            <person name="Bancroft I."/>
            <person name="Minx P."/>
            <person name="Cordum H."/>
            <person name="Wilson R."/>
            <person name="Cheng Z."/>
            <person name="Jin W."/>
            <person name="Jiang J."/>
            <person name="Leong S.A."/>
            <person name="Iwama H."/>
            <person name="Gojobori T."/>
            <person name="Itoh T."/>
            <person name="Niimura Y."/>
            <person name="Fujii Y."/>
            <person name="Habara T."/>
            <person name="Sakai H."/>
            <person name="Sato Y."/>
            <person name="Wilson G."/>
            <person name="Kumar K."/>
            <person name="McCouch S."/>
            <person name="Juretic N."/>
            <person name="Hoen D."/>
            <person name="Wright S."/>
            <person name="Bruskiewich R."/>
            <person name="Bureau T."/>
            <person name="Miyao A."/>
            <person name="Hirochika H."/>
            <person name="Nishikawa T."/>
            <person name="Kadowaki K."/>
            <person name="Sugiura M."/>
            <person name="Burr B."/>
            <person name="Sasaki T."/>
        </authorList>
    </citation>
    <scope>NUCLEOTIDE SEQUENCE [LARGE SCALE GENOMIC DNA]</scope>
    <source>
        <strain evidence="5">cv. Nipponbare</strain>
    </source>
</reference>
<dbReference type="Gramene" id="Os02t0527700-01">
    <property type="protein sequence ID" value="Os02t0527700-01"/>
    <property type="gene ID" value="Os02g0527700"/>
</dbReference>
<evidence type="ECO:0000313" key="2">
    <source>
        <dbReference type="EMBL" id="BAD25413.1"/>
    </source>
</evidence>
<feature type="compositionally biased region" description="Basic residues" evidence="1">
    <location>
        <begin position="1"/>
        <end position="13"/>
    </location>
</feature>
<protein>
    <submittedName>
        <fullName evidence="4">Os02g0527700 protein</fullName>
    </submittedName>
</protein>
<dbReference type="EMBL" id="AP004879">
    <property type="protein sequence ID" value="BAD25595.1"/>
    <property type="molecule type" value="Genomic_DNA"/>
</dbReference>
<dbReference type="Proteomes" id="UP000000763">
    <property type="component" value="Chromosome 2"/>
</dbReference>
<gene>
    <name evidence="4" type="ordered locus">Os02g0527700</name>
    <name evidence="2" type="ORF">P0458B05.28</name>
    <name evidence="3" type="ORF">P0475F05.8</name>
</gene>
<feature type="compositionally biased region" description="Basic residues" evidence="1">
    <location>
        <begin position="43"/>
        <end position="55"/>
    </location>
</feature>
<accession>A0A0P0VJW8</accession>
<dbReference type="EMBL" id="AP008208">
    <property type="protein sequence ID" value="BAF08919.1"/>
    <property type="molecule type" value="Genomic_DNA"/>
</dbReference>
<proteinExistence type="predicted"/>
<reference evidence="4" key="6">
    <citation type="journal article" date="2008" name="Nucleic Acids Res.">
        <title>The Rice Annotation Project Database (RAP-DB): 2008 update.</title>
        <authorList>
            <consortium name="The Rice Annotation Project (RAP)"/>
            <person name="Tanaka T."/>
            <person name="Antonio B.A."/>
            <person name="Kikuchi S."/>
            <person name="Matsumoto T."/>
            <person name="Nagamura Y."/>
            <person name="Numa H."/>
            <person name="Sakai H."/>
            <person name="Wu J."/>
            <person name="Itoh T."/>
            <person name="Sasaki T."/>
            <person name="Aono R."/>
            <person name="Fujii Y."/>
            <person name="Habara T."/>
            <person name="Harada E."/>
            <person name="Kanno M."/>
            <person name="Kawahara Y."/>
            <person name="Kawashima H."/>
            <person name="Kubooka H."/>
            <person name="Matsuya A."/>
            <person name="Nakaoka H."/>
            <person name="Saichi N."/>
            <person name="Sanbonmatsu R."/>
            <person name="Sato Y."/>
            <person name="Shinso Y."/>
            <person name="Suzuki M."/>
            <person name="Takeda J."/>
            <person name="Tanino M."/>
            <person name="Todokoro F."/>
            <person name="Yamaguchi K."/>
            <person name="Yamamoto N."/>
            <person name="Yamasaki C."/>
            <person name="Imanishi T."/>
            <person name="Okido T."/>
            <person name="Tada M."/>
            <person name="Ikeo K."/>
            <person name="Tateno Y."/>
            <person name="Gojobori T."/>
            <person name="Lin Y.C."/>
            <person name="Wei F.J."/>
            <person name="Hsing Y.I."/>
            <person name="Zhao Q."/>
            <person name="Han B."/>
            <person name="Kramer M.R."/>
            <person name="McCombie R.W."/>
            <person name="Lonsdale D."/>
            <person name="O'Donovan C.C."/>
            <person name="Whitfield E.J."/>
            <person name="Apweiler R."/>
            <person name="Koyanagi K.O."/>
            <person name="Khurana J.P."/>
            <person name="Raghuvanshi S."/>
            <person name="Singh N.K."/>
            <person name="Tyagi A.K."/>
            <person name="Haberer G."/>
            <person name="Fujisawa M."/>
            <person name="Hosokawa S."/>
            <person name="Ito Y."/>
            <person name="Ikawa H."/>
            <person name="Shibata M."/>
            <person name="Yamamoto M."/>
            <person name="Bruskiewich R.M."/>
            <person name="Hoen D.R."/>
            <person name="Bureau TE."/>
            <person name="Namiki N."/>
            <person name="Ohyanagi H."/>
            <person name="Sakai Y."/>
            <person name="Nobushima S."/>
            <person name="Sakata K."/>
            <person name="Barrero R.A."/>
            <person name="Sato Y."/>
            <person name="Souvorov A."/>
            <person name="Smith-White B."/>
            <person name="Tatusova T."/>
            <person name="An S."/>
            <person name="An G."/>
            <person name="OOta S."/>
            <person name="Fuks G."/>
            <person name="Messing J."/>
            <person name="Christie K.R."/>
            <person name="Lieberherr D."/>
            <person name="Kim H."/>
            <person name="Zuccolo A."/>
            <person name="Wing R.A."/>
            <person name="Nobuta K."/>
            <person name="Green P.J."/>
            <person name="Lu C."/>
            <person name="Meyers BC."/>
            <person name="Chaparro C."/>
            <person name="Piegu B."/>
            <person name="Panaud O."/>
            <person name="Echeverria M."/>
        </authorList>
    </citation>
    <scope>NUCLEOTIDE SEQUENCE</scope>
</reference>
<reference evidence="4" key="9">
    <citation type="submission" date="2012-08" db="EMBL/GenBank/DDBJ databases">
        <title>The Second Rice Annotation Project Meeting (RAP2).</title>
        <authorList>
            <consortium name="The Rice Annotation Project (RAP)"/>
        </authorList>
    </citation>
    <scope>NUCLEOTIDE SEQUENCE</scope>
</reference>
<feature type="compositionally biased region" description="Low complexity" evidence="1">
    <location>
        <begin position="15"/>
        <end position="27"/>
    </location>
</feature>
<evidence type="ECO:0000313" key="4">
    <source>
        <dbReference type="EMBL" id="BAF08919.1"/>
    </source>
</evidence>
<dbReference type="AlphaFoldDB" id="A0A0P0VJW8"/>
<dbReference type="EMBL" id="AP004777">
    <property type="protein sequence ID" value="BAD25413.1"/>
    <property type="molecule type" value="Genomic_DNA"/>
</dbReference>
<reference evidence="5" key="7">
    <citation type="journal article" date="2008" name="Nucleic Acids Res.">
        <title>The rice annotation project database (RAP-DB): 2008 update.</title>
        <authorList>
            <consortium name="The rice annotation project (RAP)"/>
        </authorList>
    </citation>
    <scope>GENOME REANNOTATION</scope>
    <source>
        <strain evidence="5">cv. Nipponbare</strain>
    </source>
</reference>
<sequence length="91" mass="9896">MGRGGRRCRRHSRLLATPASSGGTTSASRRRRSRYHPPPSLPRPRRRHHLQRARWGRWSATNKAATGPQTAEARAVAVAQAEAGVCDGCGS</sequence>
<name>A0A0P0VJW8_ORYSJ</name>
<evidence type="ECO:0000256" key="1">
    <source>
        <dbReference type="SAM" id="MobiDB-lite"/>
    </source>
</evidence>
<organism evidence="3 5">
    <name type="scientific">Oryza sativa subsp. japonica</name>
    <name type="common">Rice</name>
    <dbReference type="NCBI Taxonomy" id="39947"/>
    <lineage>
        <taxon>Eukaryota</taxon>
        <taxon>Viridiplantae</taxon>
        <taxon>Streptophyta</taxon>
        <taxon>Embryophyta</taxon>
        <taxon>Tracheophyta</taxon>
        <taxon>Spermatophyta</taxon>
        <taxon>Magnoliopsida</taxon>
        <taxon>Liliopsida</taxon>
        <taxon>Poales</taxon>
        <taxon>Poaceae</taxon>
        <taxon>BOP clade</taxon>
        <taxon>Oryzoideae</taxon>
        <taxon>Oryzeae</taxon>
        <taxon>Oryzinae</taxon>
        <taxon>Oryza</taxon>
        <taxon>Oryza sativa</taxon>
    </lineage>
</organism>
<reference evidence="3" key="2">
    <citation type="submission" date="2002-03" db="EMBL/GenBank/DDBJ databases">
        <title>Oryza sativa nipponbare(GA3) genomic DNA, chromosome 2, PAC clone:P0475F05.</title>
        <authorList>
            <person name="Sasaki T."/>
            <person name="Matsumoto T."/>
            <person name="Yamamoto K."/>
        </authorList>
    </citation>
    <scope>NUCLEOTIDE SEQUENCE</scope>
</reference>
<reference evidence="4" key="5">
    <citation type="journal article" date="2007" name="Genome Res.">
        <title>Curated Genome Annotation of Oryza sativa ssp. japonica and Comparative Genome Analysis with Arabidopsis thaliana.</title>
        <authorList>
            <consortium name="The Rice Annotation Project (RAP)"/>
            <person name="Itoh T."/>
            <person name="Tanaka T."/>
            <person name="Barrero R.A."/>
            <person name="Yamasaki C."/>
            <person name="Fujii Y."/>
            <person name="Hilton P.B."/>
            <person name="Antonio B.A."/>
            <person name="Aono H."/>
            <person name="Apweiler R."/>
            <person name="Bruskiewich R."/>
            <person name="Bureau T."/>
            <person name="Burr F."/>
            <person name="Costa de Oliveira A."/>
            <person name="Fuks G."/>
            <person name="Habara T."/>
            <person name="Haberer G."/>
            <person name="Han B."/>
            <person name="Harada E."/>
            <person name="Hiraki A.T."/>
            <person name="Hirochika H."/>
            <person name="Hoen D."/>
            <person name="Hokari H."/>
            <person name="Hosokawa S."/>
            <person name="Hsing Y."/>
            <person name="Ikawa H."/>
            <person name="Ikeo K."/>
            <person name="Imanishi T."/>
            <person name="Ito Y."/>
            <person name="Jaiswal P."/>
            <person name="Kanno M."/>
            <person name="Kawahara Y."/>
            <person name="Kawamura T."/>
            <person name="Kawashima H."/>
            <person name="Khurana J.P."/>
            <person name="Kikuchi S."/>
            <person name="Komatsu S."/>
            <person name="Koyanagi K.O."/>
            <person name="Kubooka H."/>
            <person name="Lieberherr D."/>
            <person name="Lin Y.C."/>
            <person name="Lonsdale D."/>
            <person name="Matsumoto T."/>
            <person name="Matsuya A."/>
            <person name="McCombie W.R."/>
            <person name="Messing J."/>
            <person name="Miyao A."/>
            <person name="Mulder N."/>
            <person name="Nagamura Y."/>
            <person name="Nam J."/>
            <person name="Namiki N."/>
            <person name="Numa H."/>
            <person name="Nurimoto S."/>
            <person name="O'donovan C."/>
            <person name="Ohyanagi H."/>
            <person name="Okido T."/>
            <person name="Oota S."/>
            <person name="Osato N."/>
            <person name="Palmer L.E."/>
            <person name="Quetier F."/>
            <person name="Raghuvanshi S."/>
            <person name="Saichi N."/>
            <person name="Sakai H."/>
            <person name="Sakai Y."/>
            <person name="Sakata K."/>
            <person name="Sakurai T."/>
            <person name="Sato F."/>
            <person name="Sato Y."/>
            <person name="Schoof H."/>
            <person name="Seki M."/>
            <person name="Shibata M."/>
            <person name="Shimizu Y."/>
            <person name="Shinozaki K."/>
            <person name="Shinso Y."/>
            <person name="Singh N.K."/>
            <person name="Smith-White B."/>
            <person name="Takeda J."/>
            <person name="Tanino M."/>
            <person name="Tatusova T."/>
            <person name="Thongjuea S."/>
            <person name="Todokoro F."/>
            <person name="Tsugane M."/>
            <person name="Tyagi A.K."/>
            <person name="Vanavichit A."/>
            <person name="Wang A."/>
            <person name="Wing R.A."/>
            <person name="Yamaguchi K."/>
            <person name="Yamamoto M."/>
            <person name="Yamamoto N."/>
            <person name="Yu Y."/>
            <person name="Zhang H."/>
            <person name="Zhao Q."/>
            <person name="Higo K."/>
            <person name="Burr B."/>
            <person name="Gojobori T."/>
            <person name="Sasaki T."/>
        </authorList>
    </citation>
    <scope>NUCLEOTIDE SEQUENCE</scope>
</reference>
<feature type="compositionally biased region" description="Polar residues" evidence="1">
    <location>
        <begin position="59"/>
        <end position="69"/>
    </location>
</feature>
<reference evidence="4" key="4">
    <citation type="journal article" date="2006" name="Nucleic Acids Res.">
        <title>The Rice Annotation Project Database (RAP-DB): hub for Oryza sativa ssp. japonica genome information.</title>
        <authorList>
            <person name="Ohyanagi H."/>
            <person name="Tanaka T."/>
            <person name="Sakai H."/>
            <person name="Shigemoto Y."/>
            <person name="Yamaguchi K."/>
            <person name="Habara T."/>
            <person name="Fujii Y."/>
            <person name="Antonio B.A."/>
            <person name="Nagamura Y."/>
            <person name="Imanishi T."/>
            <person name="Ikeo K."/>
            <person name="Itoh T."/>
            <person name="Gojobori T."/>
            <person name="Sasaki T."/>
        </authorList>
    </citation>
    <scope>NUCLEOTIDE SEQUENCE</scope>
</reference>